<dbReference type="InterPro" id="IPR011037">
    <property type="entry name" value="Pyrv_Knase-like_insert_dom_sf"/>
</dbReference>
<name>A0AAV9E4P7_ACOCL</name>
<comment type="catalytic activity">
    <reaction evidence="4">
        <text>Mo-molybdopterin + L-cysteine + AH2 = thio-Mo-molybdopterin + L-alanine + A + H2O</text>
        <dbReference type="Rhea" id="RHEA:42636"/>
        <dbReference type="ChEBI" id="CHEBI:13193"/>
        <dbReference type="ChEBI" id="CHEBI:15377"/>
        <dbReference type="ChEBI" id="CHEBI:17499"/>
        <dbReference type="ChEBI" id="CHEBI:35235"/>
        <dbReference type="ChEBI" id="CHEBI:57972"/>
        <dbReference type="ChEBI" id="CHEBI:71302"/>
        <dbReference type="ChEBI" id="CHEBI:82685"/>
        <dbReference type="EC" id="2.8.1.9"/>
    </reaction>
</comment>
<keyword evidence="7" id="KW-1185">Reference proteome</keyword>
<feature type="modified residue" description="N6-(pyridoxal phosphate)lysine" evidence="4">
    <location>
        <position position="271"/>
    </location>
</feature>
<gene>
    <name evidence="6" type="primary">MCSU3</name>
    <name evidence="6" type="ORF">QJS10_CPA09g00924</name>
</gene>
<dbReference type="AlphaFoldDB" id="A0AAV9E4P7"/>
<dbReference type="GO" id="GO:0030170">
    <property type="term" value="F:pyridoxal phosphate binding"/>
    <property type="evidence" value="ECO:0007669"/>
    <property type="project" value="UniProtKB-UniRule"/>
</dbReference>
<feature type="domain" description="MOSC" evidence="5">
    <location>
        <begin position="652"/>
        <end position="822"/>
    </location>
</feature>
<dbReference type="Gene3D" id="3.40.640.10">
    <property type="entry name" value="Type I PLP-dependent aspartate aminotransferase-like (Major domain)"/>
    <property type="match status" value="1"/>
</dbReference>
<evidence type="ECO:0000256" key="3">
    <source>
        <dbReference type="ARBA" id="ARBA00023150"/>
    </source>
</evidence>
<evidence type="ECO:0000313" key="6">
    <source>
        <dbReference type="EMBL" id="KAK1308465.1"/>
    </source>
</evidence>
<comment type="function">
    <text evidence="4">Sulfurates the molybdenum cofactor. Sulfation of molybdenum is essential for xanthine dehydrogenase (XDH) and aldehyde oxidase (ADO) enzymes in which molybdenum cofactor is liganded by 1 oxygen and 1 sulfur atom in active form.</text>
</comment>
<dbReference type="InterPro" id="IPR028886">
    <property type="entry name" value="MoCo_sulfurase"/>
</dbReference>
<dbReference type="HAMAP" id="MF_03050">
    <property type="entry name" value="MOCOS"/>
    <property type="match status" value="1"/>
</dbReference>
<evidence type="ECO:0000313" key="7">
    <source>
        <dbReference type="Proteomes" id="UP001180020"/>
    </source>
</evidence>
<comment type="similarity">
    <text evidence="4">Belongs to the class-V pyridoxal-phosphate-dependent aminotransferase family. MOCOS subfamily.</text>
</comment>
<dbReference type="Proteomes" id="UP001180020">
    <property type="component" value="Unassembled WGS sequence"/>
</dbReference>
<dbReference type="Pfam" id="PF03476">
    <property type="entry name" value="MOSC_N"/>
    <property type="match status" value="1"/>
</dbReference>
<dbReference type="GO" id="GO:0030151">
    <property type="term" value="F:molybdenum ion binding"/>
    <property type="evidence" value="ECO:0007669"/>
    <property type="project" value="UniProtKB-UniRule"/>
</dbReference>
<keyword evidence="1 4" id="KW-0808">Transferase</keyword>
<dbReference type="InterPro" id="IPR015424">
    <property type="entry name" value="PyrdxlP-dep_Trfase"/>
</dbReference>
<accession>A0AAV9E4P7</accession>
<dbReference type="SUPFAM" id="SSF50800">
    <property type="entry name" value="PK beta-barrel domain-like"/>
    <property type="match status" value="1"/>
</dbReference>
<comment type="caution">
    <text evidence="6">The sequence shown here is derived from an EMBL/GenBank/DDBJ whole genome shotgun (WGS) entry which is preliminary data.</text>
</comment>
<dbReference type="InterPro" id="IPR005302">
    <property type="entry name" value="MoCF_Sase_C"/>
</dbReference>
<comment type="cofactor">
    <cofactor evidence="4">
        <name>pyridoxal 5'-phosphate</name>
        <dbReference type="ChEBI" id="CHEBI:597326"/>
    </cofactor>
</comment>
<feature type="active site" evidence="4">
    <location>
        <position position="428"/>
    </location>
</feature>
<dbReference type="EMBL" id="JAUJYO010000009">
    <property type="protein sequence ID" value="KAK1308465.1"/>
    <property type="molecule type" value="Genomic_DNA"/>
</dbReference>
<keyword evidence="3 4" id="KW-0501">Molybdenum cofactor biosynthesis</keyword>
<evidence type="ECO:0000256" key="2">
    <source>
        <dbReference type="ARBA" id="ARBA00022898"/>
    </source>
</evidence>
<proteinExistence type="inferred from homology"/>
<organism evidence="6 7">
    <name type="scientific">Acorus calamus</name>
    <name type="common">Sweet flag</name>
    <dbReference type="NCBI Taxonomy" id="4465"/>
    <lineage>
        <taxon>Eukaryota</taxon>
        <taxon>Viridiplantae</taxon>
        <taxon>Streptophyta</taxon>
        <taxon>Embryophyta</taxon>
        <taxon>Tracheophyta</taxon>
        <taxon>Spermatophyta</taxon>
        <taxon>Magnoliopsida</taxon>
        <taxon>Liliopsida</taxon>
        <taxon>Acoraceae</taxon>
        <taxon>Acorus</taxon>
    </lineage>
</organism>
<reference evidence="6" key="1">
    <citation type="journal article" date="2023" name="Nat. Commun.">
        <title>Diploid and tetraploid genomes of Acorus and the evolution of monocots.</title>
        <authorList>
            <person name="Ma L."/>
            <person name="Liu K.W."/>
            <person name="Li Z."/>
            <person name="Hsiao Y.Y."/>
            <person name="Qi Y."/>
            <person name="Fu T."/>
            <person name="Tang G.D."/>
            <person name="Zhang D."/>
            <person name="Sun W.H."/>
            <person name="Liu D.K."/>
            <person name="Li Y."/>
            <person name="Chen G.Z."/>
            <person name="Liu X.D."/>
            <person name="Liao X.Y."/>
            <person name="Jiang Y.T."/>
            <person name="Yu X."/>
            <person name="Hao Y."/>
            <person name="Huang J."/>
            <person name="Zhao X.W."/>
            <person name="Ke S."/>
            <person name="Chen Y.Y."/>
            <person name="Wu W.L."/>
            <person name="Hsu J.L."/>
            <person name="Lin Y.F."/>
            <person name="Huang M.D."/>
            <person name="Li C.Y."/>
            <person name="Huang L."/>
            <person name="Wang Z.W."/>
            <person name="Zhao X."/>
            <person name="Zhong W.Y."/>
            <person name="Peng D.H."/>
            <person name="Ahmad S."/>
            <person name="Lan S."/>
            <person name="Zhang J.S."/>
            <person name="Tsai W.C."/>
            <person name="Van de Peer Y."/>
            <person name="Liu Z.J."/>
        </authorList>
    </citation>
    <scope>NUCLEOTIDE SEQUENCE</scope>
    <source>
        <strain evidence="6">CP</strain>
    </source>
</reference>
<dbReference type="InterPro" id="IPR005303">
    <property type="entry name" value="MOCOS_middle"/>
</dbReference>
<evidence type="ECO:0000259" key="5">
    <source>
        <dbReference type="PROSITE" id="PS51340"/>
    </source>
</evidence>
<dbReference type="GO" id="GO:0032787">
    <property type="term" value="P:monocarboxylic acid metabolic process"/>
    <property type="evidence" value="ECO:0007669"/>
    <property type="project" value="UniProtKB-ARBA"/>
</dbReference>
<dbReference type="Pfam" id="PF00266">
    <property type="entry name" value="Aminotran_5"/>
    <property type="match status" value="2"/>
</dbReference>
<dbReference type="Pfam" id="PF03473">
    <property type="entry name" value="MOSC"/>
    <property type="match status" value="1"/>
</dbReference>
<dbReference type="InterPro" id="IPR000192">
    <property type="entry name" value="Aminotrans_V_dom"/>
</dbReference>
<dbReference type="SUPFAM" id="SSF141673">
    <property type="entry name" value="MOSC N-terminal domain-like"/>
    <property type="match status" value="1"/>
</dbReference>
<dbReference type="SUPFAM" id="SSF53383">
    <property type="entry name" value="PLP-dependent transferases"/>
    <property type="match status" value="1"/>
</dbReference>
<dbReference type="GO" id="GO:0016829">
    <property type="term" value="F:lyase activity"/>
    <property type="evidence" value="ECO:0007669"/>
    <property type="project" value="UniProtKB-UniRule"/>
</dbReference>
<reference evidence="6" key="2">
    <citation type="submission" date="2023-06" db="EMBL/GenBank/DDBJ databases">
        <authorList>
            <person name="Ma L."/>
            <person name="Liu K.-W."/>
            <person name="Li Z."/>
            <person name="Hsiao Y.-Y."/>
            <person name="Qi Y."/>
            <person name="Fu T."/>
            <person name="Tang G."/>
            <person name="Zhang D."/>
            <person name="Sun W.-H."/>
            <person name="Liu D.-K."/>
            <person name="Li Y."/>
            <person name="Chen G.-Z."/>
            <person name="Liu X.-D."/>
            <person name="Liao X.-Y."/>
            <person name="Jiang Y.-T."/>
            <person name="Yu X."/>
            <person name="Hao Y."/>
            <person name="Huang J."/>
            <person name="Zhao X.-W."/>
            <person name="Ke S."/>
            <person name="Chen Y.-Y."/>
            <person name="Wu W.-L."/>
            <person name="Hsu J.-L."/>
            <person name="Lin Y.-F."/>
            <person name="Huang M.-D."/>
            <person name="Li C.-Y."/>
            <person name="Huang L."/>
            <person name="Wang Z.-W."/>
            <person name="Zhao X."/>
            <person name="Zhong W.-Y."/>
            <person name="Peng D.-H."/>
            <person name="Ahmad S."/>
            <person name="Lan S."/>
            <person name="Zhang J.-S."/>
            <person name="Tsai W.-C."/>
            <person name="Van De Peer Y."/>
            <person name="Liu Z.-J."/>
        </authorList>
    </citation>
    <scope>NUCLEOTIDE SEQUENCE</scope>
    <source>
        <strain evidence="6">CP</strain>
        <tissue evidence="6">Leaves</tissue>
    </source>
</reference>
<protein>
    <recommendedName>
        <fullName evidence="4">Molybdenum cofactor sulfurase</fullName>
        <shortName evidence="4">MCS</shortName>
        <shortName evidence="4">MOS</shortName>
        <shortName evidence="4">MoCo sulfurase</shortName>
        <ecNumber evidence="4">2.8.1.9</ecNumber>
    </recommendedName>
    <alternativeName>
        <fullName evidence="4">Molybdenum cofactor sulfurtransferase</fullName>
    </alternativeName>
</protein>
<dbReference type="PANTHER" id="PTHR14237:SF80">
    <property type="entry name" value="MOLYBDENUM COFACTOR SULFURASE"/>
    <property type="match status" value="1"/>
</dbReference>
<dbReference type="GO" id="GO:0006777">
    <property type="term" value="P:Mo-molybdopterin cofactor biosynthetic process"/>
    <property type="evidence" value="ECO:0007669"/>
    <property type="project" value="UniProtKB-UniRule"/>
</dbReference>
<sequence length="822" mass="92165">MEESKEEFLRQYGEDYGYPNSAKGIDDIRSSEFKRLDGLAYLDHAGAGLYSETQMEAVLKDLTSNVYGNPHSQSDVSFATSEAIRVARQLVLEHCNASPKDYKCIFTSGATAALKLVGEAFPWSRESCYMYTMENHNSVLGIREYALDRGAAALAIEVEDVESLSGLFKQYGSSFKVLQQPVQRRAVASTEYSLNGETCHLFAFPSECNFTGMKFSMDLVNIVKEDTEKILKGSFCRGRWMVLIDAAKGCATQPPDLSRFPADFVVLSFYKIFGYPSGLGALIARTEAAKMLKNTYFSGGTVSASIANIDFVKRREGIEELLEDGTQSFLNISSIRHGFNIINTLTTSAIVRHTTMLASYVRNTLMALRHENGAVVCTIYGSNIGKVLNLGPTIAFNLKRPDGSWFGYREVEKLASLSGIQLRTGCFCNPGACAKYLGLSTADLLSNVEAGHVCWDDNDILHGKPTGAVRVSFGYMSTFEDAKKFIMFIRHLFVAVPYIIGSGHISRKKMFSGIGMRHLARSLHLESIIVYPIKSCSGFSVDRWALNNTGLQYDREWLIRGINGDIFTQKKVPEMRLINTIIDLNLGKLFVESPRCKVKLEINLDQNLSCCEKEELELLGQRYQVQGYDDEVNMWFAEVLARPCMLLRYCGSEYLNAVTKRCRPQTCRDEQSRLNFVNEAQFLLISEESVCDLNDRLSSNAWKGKYGPGQNIHVDAMRFRPNLIISGAEPYEEDSWRRLTIGRAYFTSLGGCNRCEMINLDFQSGKVRKSKEPLATLASFRRVKGKILFGILLRYDSSSNEYEGGNEETWLEVGQKVHPDMS</sequence>
<keyword evidence="2 4" id="KW-0663">Pyridoxal phosphate</keyword>
<dbReference type="EC" id="2.8.1.9" evidence="4"/>
<dbReference type="GO" id="GO:0008265">
    <property type="term" value="F:molybdenum cofactor sulfurtransferase activity"/>
    <property type="evidence" value="ECO:0007669"/>
    <property type="project" value="UniProtKB-UniRule"/>
</dbReference>
<dbReference type="PROSITE" id="PS51340">
    <property type="entry name" value="MOSC"/>
    <property type="match status" value="1"/>
</dbReference>
<evidence type="ECO:0000256" key="4">
    <source>
        <dbReference type="HAMAP-Rule" id="MF_03050"/>
    </source>
</evidence>
<evidence type="ECO:0000256" key="1">
    <source>
        <dbReference type="ARBA" id="ARBA00022679"/>
    </source>
</evidence>
<dbReference type="PANTHER" id="PTHR14237">
    <property type="entry name" value="MOLYBDOPTERIN COFACTOR SULFURASE MOSC"/>
    <property type="match status" value="1"/>
</dbReference>
<dbReference type="InterPro" id="IPR015421">
    <property type="entry name" value="PyrdxlP-dep_Trfase_major"/>
</dbReference>